<dbReference type="EMBL" id="JACOPF010000001">
    <property type="protein sequence ID" value="MBC5687467.1"/>
    <property type="molecule type" value="Genomic_DNA"/>
</dbReference>
<comment type="caution">
    <text evidence="1">The sequence shown here is derived from an EMBL/GenBank/DDBJ whole genome shotgun (WGS) entry which is preliminary data.</text>
</comment>
<name>A0A923RQK6_9FIRM</name>
<dbReference type="Proteomes" id="UP000652477">
    <property type="component" value="Unassembled WGS sequence"/>
</dbReference>
<gene>
    <name evidence="1" type="ORF">H8S37_00760</name>
</gene>
<reference evidence="1" key="1">
    <citation type="submission" date="2020-08" db="EMBL/GenBank/DDBJ databases">
        <title>Genome public.</title>
        <authorList>
            <person name="Liu C."/>
            <person name="Sun Q."/>
        </authorList>
    </citation>
    <scope>NUCLEOTIDE SEQUENCE</scope>
    <source>
        <strain evidence="1">NSJ-55</strain>
    </source>
</reference>
<protein>
    <submittedName>
        <fullName evidence="1">Uncharacterized protein</fullName>
    </submittedName>
</protein>
<evidence type="ECO:0000313" key="2">
    <source>
        <dbReference type="Proteomes" id="UP000652477"/>
    </source>
</evidence>
<keyword evidence="2" id="KW-1185">Reference proteome</keyword>
<dbReference type="AlphaFoldDB" id="A0A923RQK6"/>
<dbReference type="RefSeq" id="WP_186874157.1">
    <property type="nucleotide sequence ID" value="NZ_JACOPF010000001.1"/>
</dbReference>
<proteinExistence type="predicted"/>
<sequence length="161" mass="18194">MAYENYQKVTGTIQSVTSGNDCCSQMVSVMTDTNMETVNFIISPETQVIDNVRLRKGMKVAAFYDTSLPAPTIFPPQYQAELITSLRREQNVMLNYFDENLTAQDNALKLNLTPFTNIVTVNGQRYTCFPENADLLVYYTTTTFSIPPQTTPQKIIVLCSY</sequence>
<evidence type="ECO:0000313" key="1">
    <source>
        <dbReference type="EMBL" id="MBC5687467.1"/>
    </source>
</evidence>
<accession>A0A923RQK6</accession>
<organism evidence="1 2">
    <name type="scientific">Mediterraneibacter hominis</name>
    <dbReference type="NCBI Taxonomy" id="2763054"/>
    <lineage>
        <taxon>Bacteria</taxon>
        <taxon>Bacillati</taxon>
        <taxon>Bacillota</taxon>
        <taxon>Clostridia</taxon>
        <taxon>Lachnospirales</taxon>
        <taxon>Lachnospiraceae</taxon>
        <taxon>Mediterraneibacter</taxon>
    </lineage>
</organism>